<dbReference type="InterPro" id="IPR011483">
    <property type="entry name" value="Sde182_NH-like"/>
</dbReference>
<proteinExistence type="predicted"/>
<evidence type="ECO:0000259" key="3">
    <source>
        <dbReference type="Pfam" id="PF07632"/>
    </source>
</evidence>
<dbReference type="Pfam" id="PF21027">
    <property type="entry name" value="Sde0182_C"/>
    <property type="match status" value="1"/>
</dbReference>
<dbReference type="Gene3D" id="2.60.40.10">
    <property type="entry name" value="Immunoglobulins"/>
    <property type="match status" value="1"/>
</dbReference>
<gene>
    <name evidence="5" type="ORF">CLV30_1167</name>
</gene>
<keyword evidence="2" id="KW-0812">Transmembrane</keyword>
<comment type="caution">
    <text evidence="5">The sequence shown here is derived from an EMBL/GenBank/DDBJ whole genome shotgun (WGS) entry which is preliminary data.</text>
</comment>
<organism evidence="5 6">
    <name type="scientific">Haloactinopolyspora alba</name>
    <dbReference type="NCBI Taxonomy" id="648780"/>
    <lineage>
        <taxon>Bacteria</taxon>
        <taxon>Bacillati</taxon>
        <taxon>Actinomycetota</taxon>
        <taxon>Actinomycetes</taxon>
        <taxon>Jiangellales</taxon>
        <taxon>Jiangellaceae</taxon>
        <taxon>Haloactinopolyspora</taxon>
    </lineage>
</organism>
<dbReference type="GO" id="GO:0005975">
    <property type="term" value="P:carbohydrate metabolic process"/>
    <property type="evidence" value="ECO:0007669"/>
    <property type="project" value="UniProtKB-ARBA"/>
</dbReference>
<evidence type="ECO:0000256" key="2">
    <source>
        <dbReference type="SAM" id="Phobius"/>
    </source>
</evidence>
<dbReference type="Pfam" id="PF07632">
    <property type="entry name" value="Sde182_NH-like"/>
    <property type="match status" value="1"/>
</dbReference>
<evidence type="ECO:0000313" key="6">
    <source>
        <dbReference type="Proteomes" id="UP000243528"/>
    </source>
</evidence>
<dbReference type="RefSeq" id="WP_205740877.1">
    <property type="nucleotide sequence ID" value="NZ_PYGE01000016.1"/>
</dbReference>
<evidence type="ECO:0000256" key="1">
    <source>
        <dbReference type="SAM" id="MobiDB-lite"/>
    </source>
</evidence>
<feature type="domain" description="Cellulose-binding Sde182 C-terminal" evidence="4">
    <location>
        <begin position="461"/>
        <end position="533"/>
    </location>
</feature>
<feature type="transmembrane region" description="Helical" evidence="2">
    <location>
        <begin position="21"/>
        <end position="42"/>
    </location>
</feature>
<evidence type="ECO:0000259" key="4">
    <source>
        <dbReference type="Pfam" id="PF21027"/>
    </source>
</evidence>
<evidence type="ECO:0000313" key="5">
    <source>
        <dbReference type="EMBL" id="PSL00347.1"/>
    </source>
</evidence>
<sequence length="534" mass="59684">MSDSTAGRYLAALRDGRLRRLVLIGAVASLVVPLELGGTGVARSTPGEPTIAAAPDAASPKPRTIITQDGEVDDMDSFIRFLYYANEFDIEGIVHSSSIFHWRGADPDAPAGPTACGGWAGRGPCTEPWRWTGTEWVDEYIDRYEEIYPNLIKHADGYPTPDYLRSIYRIGNVDWSGAMSKDTAGSDLIKSVLLDDEPGPVYVQAWGGLNTLARALKSIELDYSGTSKWHAIQQKISDKLVIYNILTQDDTLAAYIRPNWPDVKIIDNQSQFWSFAYNWDRTVPEPYQYTLKADYMVSNFLEGHGSLLERYRTYGDEKPVPGEDRDIRWTPESIAPGGQYERYDKYDFISEGDSPAFMHLLDGNGLRARENPTWGGWGGRFAEVGYGWLDTSDYNPFTGQNDRSFPQTRWVEAIQNDFAARADWGVSGYDDANHNPRARVPQGLDRTRRPGHPVVLTPRVTDPDGDAVTVDWWQYQEAGTYPGDVDLTTNPGGVTRFRVPDDAQPGQTIHLILEATDDGTPALTHYQRVVVTVR</sequence>
<feature type="region of interest" description="Disordered" evidence="1">
    <location>
        <begin position="432"/>
        <end position="451"/>
    </location>
</feature>
<dbReference type="Proteomes" id="UP000243528">
    <property type="component" value="Unassembled WGS sequence"/>
</dbReference>
<dbReference type="AlphaFoldDB" id="A0A2P8DT04"/>
<keyword evidence="2" id="KW-1133">Transmembrane helix</keyword>
<keyword evidence="6" id="KW-1185">Reference proteome</keyword>
<feature type="domain" description="Cellulose-binding Sde182 nucleoside hydrolase-like" evidence="3">
    <location>
        <begin position="63"/>
        <end position="381"/>
    </location>
</feature>
<accession>A0A2P8DT04</accession>
<protein>
    <submittedName>
        <fullName evidence="5">Uncharacterized protein DUF1593</fullName>
    </submittedName>
</protein>
<dbReference type="InterPro" id="IPR048527">
    <property type="entry name" value="Sde182_C"/>
</dbReference>
<dbReference type="InterPro" id="IPR036452">
    <property type="entry name" value="Ribo_hydro-like"/>
</dbReference>
<dbReference type="InterPro" id="IPR013783">
    <property type="entry name" value="Ig-like_fold"/>
</dbReference>
<name>A0A2P8DT04_9ACTN</name>
<dbReference type="GO" id="GO:0016799">
    <property type="term" value="F:hydrolase activity, hydrolyzing N-glycosyl compounds"/>
    <property type="evidence" value="ECO:0007669"/>
    <property type="project" value="InterPro"/>
</dbReference>
<keyword evidence="2" id="KW-0472">Membrane</keyword>
<dbReference type="Gene3D" id="3.90.245.10">
    <property type="entry name" value="Ribonucleoside hydrolase-like"/>
    <property type="match status" value="1"/>
</dbReference>
<reference evidence="5 6" key="1">
    <citation type="submission" date="2018-03" db="EMBL/GenBank/DDBJ databases">
        <title>Genomic Encyclopedia of Archaeal and Bacterial Type Strains, Phase II (KMG-II): from individual species to whole genera.</title>
        <authorList>
            <person name="Goeker M."/>
        </authorList>
    </citation>
    <scope>NUCLEOTIDE SEQUENCE [LARGE SCALE GENOMIC DNA]</scope>
    <source>
        <strain evidence="5 6">DSM 45211</strain>
    </source>
</reference>
<dbReference type="EMBL" id="PYGE01000016">
    <property type="protein sequence ID" value="PSL00347.1"/>
    <property type="molecule type" value="Genomic_DNA"/>
</dbReference>